<dbReference type="EMBL" id="CM020618">
    <property type="protein sequence ID" value="KAK1858120.1"/>
    <property type="molecule type" value="Genomic_DNA"/>
</dbReference>
<sequence>MRALFVATASLLRPLGCSAVRLPSLVTCRRPAPVPIDGRRLAMGGLSAAMASTSPIVHIPAASLYVSTPDPSMFGNAANPRPPPTHWTAPNWLRSIFHFSFAEYYEPSKSSFGVLRVLNDDTVQGGRGFGKHPHRDMEILTYVVSGGLRHADSTGNEETLPRGAIQYMSAGRGIMHSEANGAADEPLRFLQLWITPRVRGLTPAYGSRRVAASERADRWVHLAADADVAECARGVGIAPRCDGSATAARLHQDANIYATELSPGTSIELTVHPQRQVYLVQVEGAATVAGESTTVRLSAHDAATFKVPGTFVISEADGEEKAHLLAVEMARA</sequence>
<accession>A0ACC3BJI9</accession>
<protein>
    <submittedName>
        <fullName evidence="1">Uncharacterized protein</fullName>
    </submittedName>
</protein>
<dbReference type="Proteomes" id="UP000798662">
    <property type="component" value="Chromosome 1"/>
</dbReference>
<organism evidence="1 2">
    <name type="scientific">Pyropia yezoensis</name>
    <name type="common">Susabi-nori</name>
    <name type="synonym">Porphyra yezoensis</name>
    <dbReference type="NCBI Taxonomy" id="2788"/>
    <lineage>
        <taxon>Eukaryota</taxon>
        <taxon>Rhodophyta</taxon>
        <taxon>Bangiophyceae</taxon>
        <taxon>Bangiales</taxon>
        <taxon>Bangiaceae</taxon>
        <taxon>Pyropia</taxon>
    </lineage>
</organism>
<proteinExistence type="predicted"/>
<keyword evidence="2" id="KW-1185">Reference proteome</keyword>
<comment type="caution">
    <text evidence="1">The sequence shown here is derived from an EMBL/GenBank/DDBJ whole genome shotgun (WGS) entry which is preliminary data.</text>
</comment>
<reference evidence="1" key="1">
    <citation type="submission" date="2019-11" db="EMBL/GenBank/DDBJ databases">
        <title>Nori genome reveals adaptations in red seaweeds to the harsh intertidal environment.</title>
        <authorList>
            <person name="Wang D."/>
            <person name="Mao Y."/>
        </authorList>
    </citation>
    <scope>NUCLEOTIDE SEQUENCE</scope>
    <source>
        <tissue evidence="1">Gametophyte</tissue>
    </source>
</reference>
<gene>
    <name evidence="1" type="ORF">I4F81_000733</name>
</gene>
<name>A0ACC3BJI9_PYRYE</name>
<evidence type="ECO:0000313" key="2">
    <source>
        <dbReference type="Proteomes" id="UP000798662"/>
    </source>
</evidence>
<evidence type="ECO:0000313" key="1">
    <source>
        <dbReference type="EMBL" id="KAK1858120.1"/>
    </source>
</evidence>